<sequence>MEGNKLFWKLGAFAKFDFKRFGQDAERLKVIRHKPTVADLENGKAKDLKEEKKLSTEATSSVHNNKKNKKKKKKAKKKTSQLASMKNEEEIRHLRNKHHIHTSGSDIPNPLRDFDELKIIYGVKDVVLHNIEEQGYKEPTGIQRQAIPVMMQGRDLMACAPTGCGKTAAFIIPILHHLKAPQSDGFRALILAPTRELAKQTLREFRKLSKGLGLRSCYIEKESTALKKSKENFDILVTTPNRLVYMLQQSPPILSINNVEWLVVDESDKLFEAGKRGFRDQLGAIYKACSSPKIHRAMFSATFAQDVEEWCKLNLDNVVQVYIGAKNTATNTVDQRLVFTGDEGGKLIAFRNLIREGISPPVLVFVQSKERAKHLYTELMYDNINIDVIHSDRPQVQRDDVIKNFRIGQTWVLICTELMGRGIDFKGVNLVINYDFPTSAISYIHRIGRTGRAGRTGKAITFFTEEDKVNLRSIANMIHQAGCPVPEYMSAIKKPARQERKRLANHVPERKPILTMDPREYERIKRKRKFSHKPKQKSVKRVKKDS</sequence>
<evidence type="ECO:0000256" key="11">
    <source>
        <dbReference type="ARBA" id="ARBA00047984"/>
    </source>
</evidence>
<dbReference type="InterPro" id="IPR027417">
    <property type="entry name" value="P-loop_NTPase"/>
</dbReference>
<evidence type="ECO:0000256" key="12">
    <source>
        <dbReference type="SAM" id="MobiDB-lite"/>
    </source>
</evidence>
<evidence type="ECO:0000256" key="6">
    <source>
        <dbReference type="ARBA" id="ARBA00022840"/>
    </source>
</evidence>
<dbReference type="GO" id="GO:0005524">
    <property type="term" value="F:ATP binding"/>
    <property type="evidence" value="ECO:0007669"/>
    <property type="project" value="UniProtKB-KW"/>
</dbReference>
<keyword evidence="4" id="KW-0378">Hydrolase</keyword>
<feature type="compositionally biased region" description="Basic residues" evidence="12">
    <location>
        <begin position="524"/>
        <end position="546"/>
    </location>
</feature>
<feature type="compositionally biased region" description="Basic residues" evidence="12">
    <location>
        <begin position="64"/>
        <end position="79"/>
    </location>
</feature>
<dbReference type="PROSITE" id="PS51194">
    <property type="entry name" value="HELICASE_CTER"/>
    <property type="match status" value="1"/>
</dbReference>
<dbReference type="Gene3D" id="3.40.50.300">
    <property type="entry name" value="P-loop containing nucleotide triphosphate hydrolases"/>
    <property type="match status" value="2"/>
</dbReference>
<dbReference type="GO" id="GO:0003724">
    <property type="term" value="F:RNA helicase activity"/>
    <property type="evidence" value="ECO:0007669"/>
    <property type="project" value="UniProtKB-EC"/>
</dbReference>
<proteinExistence type="inferred from homology"/>
<evidence type="ECO:0000256" key="2">
    <source>
        <dbReference type="ARBA" id="ARBA00012552"/>
    </source>
</evidence>
<evidence type="ECO:0000256" key="5">
    <source>
        <dbReference type="ARBA" id="ARBA00022806"/>
    </source>
</evidence>
<keyword evidence="8" id="KW-0539">Nucleus</keyword>
<dbReference type="SMART" id="SM00487">
    <property type="entry name" value="DEXDc"/>
    <property type="match status" value="1"/>
</dbReference>
<keyword evidence="7" id="KW-0694">RNA-binding</keyword>
<accession>A0AAV2H4G3</accession>
<evidence type="ECO:0000256" key="3">
    <source>
        <dbReference type="ARBA" id="ARBA00022741"/>
    </source>
</evidence>
<dbReference type="SUPFAM" id="SSF52540">
    <property type="entry name" value="P-loop containing nucleoside triphosphate hydrolases"/>
    <property type="match status" value="1"/>
</dbReference>
<keyword evidence="16" id="KW-1185">Reference proteome</keyword>
<dbReference type="InterPro" id="IPR001650">
    <property type="entry name" value="Helicase_C-like"/>
</dbReference>
<dbReference type="InterPro" id="IPR050079">
    <property type="entry name" value="DEAD_box_RNA_helicase"/>
</dbReference>
<keyword evidence="3" id="KW-0547">Nucleotide-binding</keyword>
<dbReference type="PANTHER" id="PTHR47959:SF15">
    <property type="entry name" value="RNA HELICASE"/>
    <property type="match status" value="1"/>
</dbReference>
<comment type="caution">
    <text evidence="15">The sequence shown here is derived from an EMBL/GenBank/DDBJ whole genome shotgun (WGS) entry which is preliminary data.</text>
</comment>
<dbReference type="Pfam" id="PF00270">
    <property type="entry name" value="DEAD"/>
    <property type="match status" value="1"/>
</dbReference>
<feature type="compositionally biased region" description="Basic and acidic residues" evidence="12">
    <location>
        <begin position="500"/>
        <end position="523"/>
    </location>
</feature>
<protein>
    <recommendedName>
        <fullName evidence="10">Probable ATP-dependent RNA helicase DDX52</fullName>
        <ecNumber evidence="2">3.6.4.13</ecNumber>
    </recommendedName>
</protein>
<feature type="region of interest" description="Disordered" evidence="12">
    <location>
        <begin position="500"/>
        <end position="546"/>
    </location>
</feature>
<feature type="region of interest" description="Disordered" evidence="12">
    <location>
        <begin position="39"/>
        <end position="87"/>
    </location>
</feature>
<dbReference type="InterPro" id="IPR011545">
    <property type="entry name" value="DEAD/DEAH_box_helicase_dom"/>
</dbReference>
<evidence type="ECO:0000259" key="13">
    <source>
        <dbReference type="PROSITE" id="PS51192"/>
    </source>
</evidence>
<feature type="domain" description="Helicase ATP-binding" evidence="13">
    <location>
        <begin position="147"/>
        <end position="321"/>
    </location>
</feature>
<dbReference type="PROSITE" id="PS51192">
    <property type="entry name" value="HELICASE_ATP_BIND_1"/>
    <property type="match status" value="1"/>
</dbReference>
<keyword evidence="5" id="KW-0347">Helicase</keyword>
<dbReference type="GO" id="GO:0005829">
    <property type="term" value="C:cytosol"/>
    <property type="evidence" value="ECO:0007669"/>
    <property type="project" value="TreeGrafter"/>
</dbReference>
<dbReference type="GO" id="GO:0003723">
    <property type="term" value="F:RNA binding"/>
    <property type="evidence" value="ECO:0007669"/>
    <property type="project" value="UniProtKB-KW"/>
</dbReference>
<evidence type="ECO:0000313" key="15">
    <source>
        <dbReference type="EMBL" id="CAL1528423.1"/>
    </source>
</evidence>
<feature type="compositionally biased region" description="Basic and acidic residues" evidence="12">
    <location>
        <begin position="41"/>
        <end position="55"/>
    </location>
</feature>
<evidence type="ECO:0000256" key="8">
    <source>
        <dbReference type="ARBA" id="ARBA00023242"/>
    </source>
</evidence>
<evidence type="ECO:0000256" key="1">
    <source>
        <dbReference type="ARBA" id="ARBA00004604"/>
    </source>
</evidence>
<dbReference type="CDD" id="cd18787">
    <property type="entry name" value="SF2_C_DEAD"/>
    <property type="match status" value="1"/>
</dbReference>
<dbReference type="InterPro" id="IPR014001">
    <property type="entry name" value="Helicase_ATP-bd"/>
</dbReference>
<evidence type="ECO:0000313" key="16">
    <source>
        <dbReference type="Proteomes" id="UP001497497"/>
    </source>
</evidence>
<evidence type="ECO:0000256" key="4">
    <source>
        <dbReference type="ARBA" id="ARBA00022801"/>
    </source>
</evidence>
<organism evidence="15 16">
    <name type="scientific">Lymnaea stagnalis</name>
    <name type="common">Great pond snail</name>
    <name type="synonym">Helix stagnalis</name>
    <dbReference type="NCBI Taxonomy" id="6523"/>
    <lineage>
        <taxon>Eukaryota</taxon>
        <taxon>Metazoa</taxon>
        <taxon>Spiralia</taxon>
        <taxon>Lophotrochozoa</taxon>
        <taxon>Mollusca</taxon>
        <taxon>Gastropoda</taxon>
        <taxon>Heterobranchia</taxon>
        <taxon>Euthyneura</taxon>
        <taxon>Panpulmonata</taxon>
        <taxon>Hygrophila</taxon>
        <taxon>Lymnaeoidea</taxon>
        <taxon>Lymnaeidae</taxon>
        <taxon>Lymnaea</taxon>
    </lineage>
</organism>
<dbReference type="PANTHER" id="PTHR47959">
    <property type="entry name" value="ATP-DEPENDENT RNA HELICASE RHLE-RELATED"/>
    <property type="match status" value="1"/>
</dbReference>
<dbReference type="EC" id="3.6.4.13" evidence="2"/>
<dbReference type="CDD" id="cd17957">
    <property type="entry name" value="DEADc_DDX52"/>
    <property type="match status" value="1"/>
</dbReference>
<keyword evidence="6" id="KW-0067">ATP-binding</keyword>
<gene>
    <name evidence="15" type="ORF">GSLYS_00002593001</name>
</gene>
<dbReference type="FunFam" id="3.40.50.300:FF:000759">
    <property type="entry name" value="probable ATP-dependent RNA helicase DDX52"/>
    <property type="match status" value="1"/>
</dbReference>
<name>A0AAV2H4G3_LYMST</name>
<feature type="domain" description="Helicase C-terminal" evidence="14">
    <location>
        <begin position="332"/>
        <end position="493"/>
    </location>
</feature>
<comment type="similarity">
    <text evidence="9">Belongs to the DEAD box helicase family. DDX52/ROK1 subfamily.</text>
</comment>
<reference evidence="15 16" key="1">
    <citation type="submission" date="2024-04" db="EMBL/GenBank/DDBJ databases">
        <authorList>
            <consortium name="Genoscope - CEA"/>
            <person name="William W."/>
        </authorList>
    </citation>
    <scope>NUCLEOTIDE SEQUENCE [LARGE SCALE GENOMIC DNA]</scope>
</reference>
<evidence type="ECO:0000256" key="9">
    <source>
        <dbReference type="ARBA" id="ARBA00024355"/>
    </source>
</evidence>
<dbReference type="EMBL" id="CAXITT010000032">
    <property type="protein sequence ID" value="CAL1528423.1"/>
    <property type="molecule type" value="Genomic_DNA"/>
</dbReference>
<dbReference type="Pfam" id="PF00271">
    <property type="entry name" value="Helicase_C"/>
    <property type="match status" value="1"/>
</dbReference>
<dbReference type="AlphaFoldDB" id="A0AAV2H4G3"/>
<dbReference type="Proteomes" id="UP001497497">
    <property type="component" value="Unassembled WGS sequence"/>
</dbReference>
<dbReference type="GO" id="GO:0016787">
    <property type="term" value="F:hydrolase activity"/>
    <property type="evidence" value="ECO:0007669"/>
    <property type="project" value="UniProtKB-KW"/>
</dbReference>
<dbReference type="SMART" id="SM00490">
    <property type="entry name" value="HELICc"/>
    <property type="match status" value="1"/>
</dbReference>
<dbReference type="GO" id="GO:0030490">
    <property type="term" value="P:maturation of SSU-rRNA"/>
    <property type="evidence" value="ECO:0007669"/>
    <property type="project" value="InterPro"/>
</dbReference>
<comment type="catalytic activity">
    <reaction evidence="11">
        <text>ATP + H2O = ADP + phosphate + H(+)</text>
        <dbReference type="Rhea" id="RHEA:13065"/>
        <dbReference type="ChEBI" id="CHEBI:15377"/>
        <dbReference type="ChEBI" id="CHEBI:15378"/>
        <dbReference type="ChEBI" id="CHEBI:30616"/>
        <dbReference type="ChEBI" id="CHEBI:43474"/>
        <dbReference type="ChEBI" id="CHEBI:456216"/>
        <dbReference type="EC" id="3.6.4.13"/>
    </reaction>
</comment>
<dbReference type="InterPro" id="IPR044764">
    <property type="entry name" value="DDX52/Rok1_DEADc"/>
</dbReference>
<evidence type="ECO:0000259" key="14">
    <source>
        <dbReference type="PROSITE" id="PS51194"/>
    </source>
</evidence>
<evidence type="ECO:0000256" key="7">
    <source>
        <dbReference type="ARBA" id="ARBA00022884"/>
    </source>
</evidence>
<evidence type="ECO:0000256" key="10">
    <source>
        <dbReference type="ARBA" id="ARBA00044533"/>
    </source>
</evidence>
<comment type="subcellular location">
    <subcellularLocation>
        <location evidence="1">Nucleus</location>
        <location evidence="1">Nucleolus</location>
    </subcellularLocation>
</comment>
<dbReference type="GO" id="GO:0005730">
    <property type="term" value="C:nucleolus"/>
    <property type="evidence" value="ECO:0007669"/>
    <property type="project" value="UniProtKB-SubCell"/>
</dbReference>